<keyword evidence="10 12" id="KW-0472">Membrane</keyword>
<keyword evidence="3" id="KW-0444">Lipid biosynthesis</keyword>
<dbReference type="PANTHER" id="PTHR11351:SF31">
    <property type="entry name" value="DESATURASE 1, ISOFORM A-RELATED"/>
    <property type="match status" value="1"/>
</dbReference>
<evidence type="ECO:0000256" key="3">
    <source>
        <dbReference type="ARBA" id="ARBA00022516"/>
    </source>
</evidence>
<feature type="transmembrane region" description="Helical" evidence="12">
    <location>
        <begin position="12"/>
        <end position="31"/>
    </location>
</feature>
<evidence type="ECO:0000256" key="11">
    <source>
        <dbReference type="ARBA" id="ARBA00023160"/>
    </source>
</evidence>
<reference evidence="14 15" key="1">
    <citation type="submission" date="2021-04" db="EMBL/GenBank/DDBJ databases">
        <authorList>
            <person name="Ivanova A."/>
        </authorList>
    </citation>
    <scope>NUCLEOTIDE SEQUENCE [LARGE SCALE GENOMIC DNA]</scope>
    <source>
        <strain evidence="14 15">G18</strain>
    </source>
</reference>
<feature type="domain" description="Fatty acid desaturase" evidence="13">
    <location>
        <begin position="34"/>
        <end position="246"/>
    </location>
</feature>
<evidence type="ECO:0000256" key="5">
    <source>
        <dbReference type="ARBA" id="ARBA00022832"/>
    </source>
</evidence>
<evidence type="ECO:0000256" key="1">
    <source>
        <dbReference type="ARBA" id="ARBA00004141"/>
    </source>
</evidence>
<evidence type="ECO:0000256" key="8">
    <source>
        <dbReference type="ARBA" id="ARBA00023004"/>
    </source>
</evidence>
<dbReference type="InterPro" id="IPR005804">
    <property type="entry name" value="FA_desaturase_dom"/>
</dbReference>
<feature type="transmembrane region" description="Helical" evidence="12">
    <location>
        <begin position="172"/>
        <end position="193"/>
    </location>
</feature>
<dbReference type="RefSeq" id="WP_210660406.1">
    <property type="nucleotide sequence ID" value="NZ_JAGKQQ010000001.1"/>
</dbReference>
<keyword evidence="9" id="KW-0443">Lipid metabolism</keyword>
<dbReference type="Pfam" id="PF00487">
    <property type="entry name" value="FA_desaturase"/>
    <property type="match status" value="1"/>
</dbReference>
<keyword evidence="6 12" id="KW-1133">Transmembrane helix</keyword>
<accession>A0ABS5C118</accession>
<keyword evidence="8" id="KW-0408">Iron</keyword>
<feature type="transmembrane region" description="Helical" evidence="12">
    <location>
        <begin position="149"/>
        <end position="166"/>
    </location>
</feature>
<dbReference type="PRINTS" id="PR00075">
    <property type="entry name" value="FACDDSATRASE"/>
</dbReference>
<evidence type="ECO:0000256" key="9">
    <source>
        <dbReference type="ARBA" id="ARBA00023098"/>
    </source>
</evidence>
<dbReference type="PANTHER" id="PTHR11351">
    <property type="entry name" value="ACYL-COA DESATURASE"/>
    <property type="match status" value="1"/>
</dbReference>
<dbReference type="GO" id="GO:0016491">
    <property type="term" value="F:oxidoreductase activity"/>
    <property type="evidence" value="ECO:0007669"/>
    <property type="project" value="UniProtKB-KW"/>
</dbReference>
<evidence type="ECO:0000256" key="6">
    <source>
        <dbReference type="ARBA" id="ARBA00022989"/>
    </source>
</evidence>
<keyword evidence="15" id="KW-1185">Reference proteome</keyword>
<feature type="transmembrane region" description="Helical" evidence="12">
    <location>
        <begin position="37"/>
        <end position="58"/>
    </location>
</feature>
<evidence type="ECO:0000256" key="12">
    <source>
        <dbReference type="SAM" id="Phobius"/>
    </source>
</evidence>
<evidence type="ECO:0000256" key="2">
    <source>
        <dbReference type="ARBA" id="ARBA00008749"/>
    </source>
</evidence>
<dbReference type="EMBL" id="JAGKQQ010000001">
    <property type="protein sequence ID" value="MBP3959676.1"/>
    <property type="molecule type" value="Genomic_DNA"/>
</dbReference>
<keyword evidence="5" id="KW-0276">Fatty acid metabolism</keyword>
<keyword evidence="4 12" id="KW-0812">Transmembrane</keyword>
<evidence type="ECO:0000256" key="10">
    <source>
        <dbReference type="ARBA" id="ARBA00023136"/>
    </source>
</evidence>
<proteinExistence type="inferred from homology"/>
<evidence type="ECO:0000259" key="13">
    <source>
        <dbReference type="Pfam" id="PF00487"/>
    </source>
</evidence>
<comment type="similarity">
    <text evidence="2">Belongs to the fatty acid desaturase type 2 family.</text>
</comment>
<name>A0ABS5C118_9BACT</name>
<dbReference type="InterPro" id="IPR015876">
    <property type="entry name" value="Acyl-CoA_DS"/>
</dbReference>
<keyword evidence="11" id="KW-0275">Fatty acid biosynthesis</keyword>
<evidence type="ECO:0000256" key="7">
    <source>
        <dbReference type="ARBA" id="ARBA00023002"/>
    </source>
</evidence>
<dbReference type="EC" id="1.14.19.-" evidence="14"/>
<sequence length="289" mass="33666">MPRPPVGWYARLRAVPFILLHVAAVVTPFFVPITWEAVGLGLLFYVVRMFGITGVYHRYFAHRAYKTSRWFQFVLAWIGCAAMQKGPLWWAGHHRHHHKHSDQEDDPHSPIVRTVWWAHVGWVISGRFRDAPAMKDFERYPELRVLDTFFTWVPGLALAVLCYALADWSGVVWSFLVGTVLLYHATFLVNSACHLFGTRRYETTDQSKNCWWAALLTMGEGWHNNHHHYQSCARQGFKWWEIDMSYYIIRALGVVGLVWDIREPTEKALNSKVLEPEEATEELAADQRR</sequence>
<dbReference type="Proteomes" id="UP000676565">
    <property type="component" value="Unassembled WGS sequence"/>
</dbReference>
<comment type="caution">
    <text evidence="14">The sequence shown here is derived from an EMBL/GenBank/DDBJ whole genome shotgun (WGS) entry which is preliminary data.</text>
</comment>
<comment type="subcellular location">
    <subcellularLocation>
        <location evidence="1">Membrane</location>
        <topology evidence="1">Multi-pass membrane protein</topology>
    </subcellularLocation>
</comment>
<gene>
    <name evidence="14" type="ORF">J8F10_30895</name>
</gene>
<keyword evidence="7 14" id="KW-0560">Oxidoreductase</keyword>
<dbReference type="CDD" id="cd03505">
    <property type="entry name" value="Delta9-FADS-like"/>
    <property type="match status" value="1"/>
</dbReference>
<evidence type="ECO:0000313" key="15">
    <source>
        <dbReference type="Proteomes" id="UP000676565"/>
    </source>
</evidence>
<evidence type="ECO:0000313" key="14">
    <source>
        <dbReference type="EMBL" id="MBP3959676.1"/>
    </source>
</evidence>
<evidence type="ECO:0000256" key="4">
    <source>
        <dbReference type="ARBA" id="ARBA00022692"/>
    </source>
</evidence>
<organism evidence="14 15">
    <name type="scientific">Gemmata palustris</name>
    <dbReference type="NCBI Taxonomy" id="2822762"/>
    <lineage>
        <taxon>Bacteria</taxon>
        <taxon>Pseudomonadati</taxon>
        <taxon>Planctomycetota</taxon>
        <taxon>Planctomycetia</taxon>
        <taxon>Gemmatales</taxon>
        <taxon>Gemmataceae</taxon>
        <taxon>Gemmata</taxon>
    </lineage>
</organism>
<protein>
    <submittedName>
        <fullName evidence="14">Fatty acid desaturase</fullName>
        <ecNumber evidence="14">1.14.19.-</ecNumber>
    </submittedName>
</protein>